<evidence type="ECO:0000259" key="3">
    <source>
        <dbReference type="PROSITE" id="PS51512"/>
    </source>
</evidence>
<sequence>MKDGPRPASVLTAASRPQFLSRCTNSCTGPLGMYLAPGPGEAAGPWIRVSLGPGSGRGRGPLDPAGSSLTSFGTETSNSGTLSQSSAVGSAFTQDTRSVKTQLSQDAGLTAGEHSCGGKNLFCLHGSTTKRWWQSGARMSRSGTAPGLGSVPGLGLLPSHLRLRTLLHPCGDQSFKPSVRSFEKKPYHGTSSTDRLGPLTCSGTCWEKEPCINQAFTIYQPKSNRESRAQASSLLLSTAAEAEEVPATAAALPSHEPSFWLSGASPSTPTGGALLSQKPGSQLVSTAAVAEASPTSVAMLRMSADGLGHQLDIPQGLPECERTQARLRDGPSTHPHPHHQVHEFRAPRSIPGAPSAPRRGRGCHRGGRGRFGIRRDGPMKFEKDFDFESANAQFNKEEIDREFHNKLKLKVEDKLEKQEKPVNGEDKGDSGVDTQNSEGNADEEDPLGPNCYYDKTKSFFDNISCDDNRPNAASAAATELPGCWDHQLIPSRCRCCWGLRR</sequence>
<dbReference type="InterPro" id="IPR025761">
    <property type="entry name" value="FFD_box"/>
</dbReference>
<protein>
    <submittedName>
        <fullName evidence="5">Uncharacterized protein</fullName>
    </submittedName>
</protein>
<dbReference type="InterPro" id="IPR019050">
    <property type="entry name" value="FDF_dom"/>
</dbReference>
<keyword evidence="6" id="KW-1185">Reference proteome</keyword>
<feature type="domain" description="FFD box profile" evidence="4">
    <location>
        <begin position="451"/>
        <end position="467"/>
    </location>
</feature>
<dbReference type="PANTHER" id="PTHR13586:SF2">
    <property type="entry name" value="PROTEIN LSM14 HOMOLOG A"/>
    <property type="match status" value="1"/>
</dbReference>
<reference evidence="5" key="1">
    <citation type="submission" date="2023-06" db="EMBL/GenBank/DDBJ databases">
        <title>Reference genome for the Northern bat (Eptesicus nilssonii), a most northern bat species.</title>
        <authorList>
            <person name="Laine V.N."/>
            <person name="Pulliainen A.T."/>
            <person name="Lilley T.M."/>
        </authorList>
    </citation>
    <scope>NUCLEOTIDE SEQUENCE</scope>
    <source>
        <strain evidence="5">BLF_Eptnil</strain>
        <tissue evidence="5">Kidney</tissue>
    </source>
</reference>
<feature type="compositionally biased region" description="Polar residues" evidence="2">
    <location>
        <begin position="67"/>
        <end position="93"/>
    </location>
</feature>
<feature type="region of interest" description="Disordered" evidence="2">
    <location>
        <begin position="327"/>
        <end position="377"/>
    </location>
</feature>
<dbReference type="PANTHER" id="PTHR13586">
    <property type="entry name" value="SCD6 PROTEIN-RELATED"/>
    <property type="match status" value="1"/>
</dbReference>
<dbReference type="GO" id="GO:0033962">
    <property type="term" value="P:P-body assembly"/>
    <property type="evidence" value="ECO:0007669"/>
    <property type="project" value="TreeGrafter"/>
</dbReference>
<dbReference type="PROSITE" id="PS51512">
    <property type="entry name" value="DFDF"/>
    <property type="match status" value="1"/>
</dbReference>
<gene>
    <name evidence="5" type="ORF">QTO34_010513</name>
</gene>
<dbReference type="EMBL" id="JAULJE010000021">
    <property type="protein sequence ID" value="KAK1330325.1"/>
    <property type="molecule type" value="Genomic_DNA"/>
</dbReference>
<dbReference type="GO" id="GO:0003729">
    <property type="term" value="F:mRNA binding"/>
    <property type="evidence" value="ECO:0007669"/>
    <property type="project" value="TreeGrafter"/>
</dbReference>
<dbReference type="GO" id="GO:0000932">
    <property type="term" value="C:P-body"/>
    <property type="evidence" value="ECO:0007669"/>
    <property type="project" value="TreeGrafter"/>
</dbReference>
<feature type="compositionally biased region" description="Basic residues" evidence="2">
    <location>
        <begin position="358"/>
        <end position="372"/>
    </location>
</feature>
<dbReference type="GO" id="GO:0034063">
    <property type="term" value="P:stress granule assembly"/>
    <property type="evidence" value="ECO:0007669"/>
    <property type="project" value="TreeGrafter"/>
</dbReference>
<feature type="region of interest" description="Disordered" evidence="2">
    <location>
        <begin position="414"/>
        <end position="449"/>
    </location>
</feature>
<proteinExistence type="predicted"/>
<evidence type="ECO:0000259" key="4">
    <source>
        <dbReference type="PROSITE" id="PS51513"/>
    </source>
</evidence>
<feature type="compositionally biased region" description="Basic and acidic residues" evidence="2">
    <location>
        <begin position="414"/>
        <end position="430"/>
    </location>
</feature>
<organism evidence="5 6">
    <name type="scientific">Cnephaeus nilssonii</name>
    <name type="common">Northern bat</name>
    <name type="synonym">Eptesicus nilssonii</name>
    <dbReference type="NCBI Taxonomy" id="3371016"/>
    <lineage>
        <taxon>Eukaryota</taxon>
        <taxon>Metazoa</taxon>
        <taxon>Chordata</taxon>
        <taxon>Craniata</taxon>
        <taxon>Vertebrata</taxon>
        <taxon>Euteleostomi</taxon>
        <taxon>Mammalia</taxon>
        <taxon>Eutheria</taxon>
        <taxon>Laurasiatheria</taxon>
        <taxon>Chiroptera</taxon>
        <taxon>Yangochiroptera</taxon>
        <taxon>Vespertilionidae</taxon>
        <taxon>Cnephaeus</taxon>
    </lineage>
</organism>
<feature type="short sequence motif" description="FFD box" evidence="1">
    <location>
        <begin position="451"/>
        <end position="467"/>
    </location>
</feature>
<name>A0AA40HFI6_CNENI</name>
<evidence type="ECO:0000313" key="6">
    <source>
        <dbReference type="Proteomes" id="UP001177744"/>
    </source>
</evidence>
<dbReference type="PROSITE" id="PS51513">
    <property type="entry name" value="FFD"/>
    <property type="match status" value="1"/>
</dbReference>
<evidence type="ECO:0000256" key="2">
    <source>
        <dbReference type="SAM" id="MobiDB-lite"/>
    </source>
</evidence>
<evidence type="ECO:0000313" key="5">
    <source>
        <dbReference type="EMBL" id="KAK1330325.1"/>
    </source>
</evidence>
<dbReference type="SMART" id="SM01199">
    <property type="entry name" value="FDF"/>
    <property type="match status" value="1"/>
</dbReference>
<dbReference type="InterPro" id="IPR025762">
    <property type="entry name" value="DFDF"/>
</dbReference>
<evidence type="ECO:0000256" key="1">
    <source>
        <dbReference type="PROSITE-ProRule" id="PRU00846"/>
    </source>
</evidence>
<comment type="caution">
    <text evidence="5">The sequence shown here is derived from an EMBL/GenBank/DDBJ whole genome shotgun (WGS) entry which is preliminary data.</text>
</comment>
<accession>A0AA40HFI6</accession>
<feature type="domain" description="DFDF" evidence="3">
    <location>
        <begin position="373"/>
        <end position="409"/>
    </location>
</feature>
<dbReference type="AlphaFoldDB" id="A0AA40HFI6"/>
<dbReference type="Proteomes" id="UP001177744">
    <property type="component" value="Unassembled WGS sequence"/>
</dbReference>
<feature type="region of interest" description="Disordered" evidence="2">
    <location>
        <begin position="46"/>
        <end position="93"/>
    </location>
</feature>